<protein>
    <submittedName>
        <fullName evidence="1">Uncharacterized protein</fullName>
    </submittedName>
</protein>
<dbReference type="AlphaFoldDB" id="A0AAV6TZJ4"/>
<comment type="caution">
    <text evidence="1">The sequence shown here is derived from an EMBL/GenBank/DDBJ whole genome shotgun (WGS) entry which is preliminary data.</text>
</comment>
<accession>A0AAV6TZJ4</accession>
<evidence type="ECO:0000313" key="1">
    <source>
        <dbReference type="EMBL" id="KAG8177517.1"/>
    </source>
</evidence>
<sequence length="87" mass="9722">MDSLHLKCCTKQERTQLQLPNFPPVETHSLQDKGTQVKTTSSESYLVGSLSGQANCLEQNKVPIGFAVPERYVFFEMASPDKEHVVP</sequence>
<organism evidence="1 2">
    <name type="scientific">Oedothorax gibbosus</name>
    <dbReference type="NCBI Taxonomy" id="931172"/>
    <lineage>
        <taxon>Eukaryota</taxon>
        <taxon>Metazoa</taxon>
        <taxon>Ecdysozoa</taxon>
        <taxon>Arthropoda</taxon>
        <taxon>Chelicerata</taxon>
        <taxon>Arachnida</taxon>
        <taxon>Araneae</taxon>
        <taxon>Araneomorphae</taxon>
        <taxon>Entelegynae</taxon>
        <taxon>Araneoidea</taxon>
        <taxon>Linyphiidae</taxon>
        <taxon>Erigoninae</taxon>
        <taxon>Oedothorax</taxon>
    </lineage>
</organism>
<keyword evidence="2" id="KW-1185">Reference proteome</keyword>
<name>A0AAV6TZJ4_9ARAC</name>
<proteinExistence type="predicted"/>
<gene>
    <name evidence="1" type="ORF">JTE90_026863</name>
</gene>
<evidence type="ECO:0000313" key="2">
    <source>
        <dbReference type="Proteomes" id="UP000827092"/>
    </source>
</evidence>
<dbReference type="EMBL" id="JAFNEN010000776">
    <property type="protein sequence ID" value="KAG8177517.1"/>
    <property type="molecule type" value="Genomic_DNA"/>
</dbReference>
<dbReference type="Proteomes" id="UP000827092">
    <property type="component" value="Unassembled WGS sequence"/>
</dbReference>
<reference evidence="1 2" key="1">
    <citation type="journal article" date="2022" name="Nat. Ecol. Evol.">
        <title>A masculinizing supergene underlies an exaggerated male reproductive morph in a spider.</title>
        <authorList>
            <person name="Hendrickx F."/>
            <person name="De Corte Z."/>
            <person name="Sonet G."/>
            <person name="Van Belleghem S.M."/>
            <person name="Kostlbacher S."/>
            <person name="Vangestel C."/>
        </authorList>
    </citation>
    <scope>NUCLEOTIDE SEQUENCE [LARGE SCALE GENOMIC DNA]</scope>
    <source>
        <strain evidence="1">W744_W776</strain>
    </source>
</reference>